<comment type="subcellular location">
    <subcellularLocation>
        <location evidence="1">Cell membrane</location>
        <topology evidence="1">Multi-pass membrane protein</topology>
    </subcellularLocation>
</comment>
<evidence type="ECO:0000256" key="4">
    <source>
        <dbReference type="ARBA" id="ARBA00022475"/>
    </source>
</evidence>
<dbReference type="PANTHER" id="PTHR48086:SF3">
    <property type="entry name" value="SODIUM_PROLINE SYMPORTER"/>
    <property type="match status" value="1"/>
</dbReference>
<evidence type="ECO:0000256" key="14">
    <source>
        <dbReference type="SAM" id="Phobius"/>
    </source>
</evidence>
<feature type="transmembrane region" description="Helical" evidence="14">
    <location>
        <begin position="125"/>
        <end position="149"/>
    </location>
</feature>
<evidence type="ECO:0000256" key="1">
    <source>
        <dbReference type="ARBA" id="ARBA00004651"/>
    </source>
</evidence>
<accession>A0A8S0XBE2</accession>
<dbReference type="InterPro" id="IPR018212">
    <property type="entry name" value="Na/solute_symporter_CS"/>
</dbReference>
<evidence type="ECO:0000256" key="13">
    <source>
        <dbReference type="RuleBase" id="RU362091"/>
    </source>
</evidence>
<feature type="transmembrane region" description="Helical" evidence="14">
    <location>
        <begin position="385"/>
        <end position="403"/>
    </location>
</feature>
<evidence type="ECO:0000313" key="17">
    <source>
        <dbReference type="Proteomes" id="UP001071230"/>
    </source>
</evidence>
<feature type="transmembrane region" description="Helical" evidence="14">
    <location>
        <begin position="155"/>
        <end position="176"/>
    </location>
</feature>
<comment type="similarity">
    <text evidence="2 13">Belongs to the sodium:solute symporter (SSF) (TC 2.A.21) family.</text>
</comment>
<dbReference type="CDD" id="cd10322">
    <property type="entry name" value="SLC5sbd"/>
    <property type="match status" value="1"/>
</dbReference>
<keyword evidence="10 14" id="KW-0472">Membrane</keyword>
<reference evidence="16" key="1">
    <citation type="submission" date="2014-11" db="EMBL/GenBank/DDBJ databases">
        <authorList>
            <person name="Hornung B.V."/>
        </authorList>
    </citation>
    <scope>NUCLEOTIDE SEQUENCE</scope>
    <source>
        <strain evidence="16">INE</strain>
    </source>
</reference>
<sequence>MKISVFVVILVLYLGIIAFLSYLGYKKTRSSKDYMVAGGEVHPYLMGLAYGASFISTSAIVGFGGAAGVYGMSLLWLTFANIFVGVFIAFVVFGKPTRALGHQLEAYTFPELLGKRYDSVFLRRYAAALFSILMPLYAAAVLTGGARFLQESMHLSFSGAVWIFAVLVMAFVYFGGLRGVVYTDAFRGTLDFLVMATLIVLTYVKLGGISHAHAQLEAMKNMVPPALAAQGHTGWASMPVFGSQIWWFVVSTLILGVGIGVLAQPQLIVRYLMVKSSREINQALIFGGVFILFMTGVAFTVGALSNVYFKDTTGKIAIAAAGGNSDLIIPSFVSQAMPSWLSYLFLLGLLAAAMSALSGQFHMISTSVSYDLNPKADKNANKTVMLGRLGIVVGFILTMFVVFQLPGSIIPIATSIFFGLCASAFLPMYVGALYWSRSSRAGAIGSMLAGTLIYLCMVLFIHSKEASIFGVSKALFGKSPLFATPLNYIDPLVVALPVSIVIFAVVSLLTKAGDIPLPRKKTLTV</sequence>
<proteinExistence type="inferred from homology"/>
<dbReference type="EMBL" id="CDGJ01000082">
    <property type="protein sequence ID" value="CEJ08595.1"/>
    <property type="molecule type" value="Genomic_DNA"/>
</dbReference>
<dbReference type="EMBL" id="LR746496">
    <property type="protein sequence ID" value="CAA7601126.1"/>
    <property type="molecule type" value="Genomic_DNA"/>
</dbReference>
<name>A0A8S0XBE2_9FIRM</name>
<evidence type="ECO:0000256" key="10">
    <source>
        <dbReference type="ARBA" id="ARBA00023136"/>
    </source>
</evidence>
<dbReference type="GO" id="GO:0015824">
    <property type="term" value="P:proline transport"/>
    <property type="evidence" value="ECO:0007669"/>
    <property type="project" value="TreeGrafter"/>
</dbReference>
<keyword evidence="3" id="KW-0813">Transport</keyword>
<evidence type="ECO:0000256" key="6">
    <source>
        <dbReference type="ARBA" id="ARBA00022847"/>
    </source>
</evidence>
<evidence type="ECO:0000256" key="8">
    <source>
        <dbReference type="ARBA" id="ARBA00023053"/>
    </source>
</evidence>
<dbReference type="RefSeq" id="WP_240984694.1">
    <property type="nucleotide sequence ID" value="NZ_CDGJ01000082.1"/>
</dbReference>
<keyword evidence="4" id="KW-1003">Cell membrane</keyword>
<feature type="transmembrane region" description="Helical" evidence="14">
    <location>
        <begin position="6"/>
        <end position="25"/>
    </location>
</feature>
<dbReference type="KEGG" id="aacx:DEACI_1779"/>
<feature type="transmembrane region" description="Helical" evidence="14">
    <location>
        <begin position="45"/>
        <end position="67"/>
    </location>
</feature>
<evidence type="ECO:0000313" key="15">
    <source>
        <dbReference type="EMBL" id="CAA7601126.1"/>
    </source>
</evidence>
<dbReference type="GO" id="GO:0005886">
    <property type="term" value="C:plasma membrane"/>
    <property type="evidence" value="ECO:0007669"/>
    <property type="project" value="UniProtKB-SubCell"/>
</dbReference>
<dbReference type="Pfam" id="PF00474">
    <property type="entry name" value="SSF"/>
    <property type="match status" value="1"/>
</dbReference>
<evidence type="ECO:0000256" key="3">
    <source>
        <dbReference type="ARBA" id="ARBA00022448"/>
    </source>
</evidence>
<evidence type="ECO:0000256" key="9">
    <source>
        <dbReference type="ARBA" id="ARBA00023065"/>
    </source>
</evidence>
<organism evidence="15">
    <name type="scientific">Acididesulfobacillus acetoxydans</name>
    <dbReference type="NCBI Taxonomy" id="1561005"/>
    <lineage>
        <taxon>Bacteria</taxon>
        <taxon>Bacillati</taxon>
        <taxon>Bacillota</taxon>
        <taxon>Clostridia</taxon>
        <taxon>Eubacteriales</taxon>
        <taxon>Peptococcaceae</taxon>
        <taxon>Acididesulfobacillus</taxon>
    </lineage>
</organism>
<feature type="transmembrane region" description="Helical" evidence="14">
    <location>
        <begin position="73"/>
        <end position="93"/>
    </location>
</feature>
<feature type="transmembrane region" description="Helical" evidence="14">
    <location>
        <begin position="409"/>
        <end position="430"/>
    </location>
</feature>
<evidence type="ECO:0000256" key="11">
    <source>
        <dbReference type="ARBA" id="ARBA00023201"/>
    </source>
</evidence>
<dbReference type="GO" id="GO:0015193">
    <property type="term" value="F:L-proline transmembrane transporter activity"/>
    <property type="evidence" value="ECO:0007669"/>
    <property type="project" value="TreeGrafter"/>
</dbReference>
<dbReference type="Gene3D" id="1.20.1730.10">
    <property type="entry name" value="Sodium/glucose cotransporter"/>
    <property type="match status" value="1"/>
</dbReference>
<protein>
    <submittedName>
        <fullName evidence="16">Na+/solute symporter</fullName>
    </submittedName>
    <submittedName>
        <fullName evidence="15">Solute symporter family</fullName>
    </submittedName>
</protein>
<dbReference type="InterPro" id="IPR050277">
    <property type="entry name" value="Sodium:Solute_Symporter"/>
</dbReference>
<gene>
    <name evidence="15" type="ORF">DEACI_1779</name>
    <name evidence="16" type="ORF">DEACI_3074</name>
</gene>
<keyword evidence="17" id="KW-1185">Reference proteome</keyword>
<feature type="transmembrane region" description="Helical" evidence="14">
    <location>
        <begin position="442"/>
        <end position="462"/>
    </location>
</feature>
<evidence type="ECO:0000256" key="2">
    <source>
        <dbReference type="ARBA" id="ARBA00006434"/>
    </source>
</evidence>
<feature type="transmembrane region" description="Helical" evidence="14">
    <location>
        <begin position="488"/>
        <end position="510"/>
    </location>
</feature>
<dbReference type="GO" id="GO:0005298">
    <property type="term" value="F:proline:sodium symporter activity"/>
    <property type="evidence" value="ECO:0007669"/>
    <property type="project" value="TreeGrafter"/>
</dbReference>
<keyword evidence="8" id="KW-0915">Sodium</keyword>
<evidence type="ECO:0000256" key="7">
    <source>
        <dbReference type="ARBA" id="ARBA00022989"/>
    </source>
</evidence>
<keyword evidence="9" id="KW-0406">Ion transport</keyword>
<dbReference type="AlphaFoldDB" id="A0A8S0XBE2"/>
<dbReference type="InterPro" id="IPR038377">
    <property type="entry name" value="Na/Glc_symporter_sf"/>
</dbReference>
<reference evidence="15" key="2">
    <citation type="submission" date="2020-01" db="EMBL/GenBank/DDBJ databases">
        <authorList>
            <person name="Hornung B."/>
        </authorList>
    </citation>
    <scope>NUCLEOTIDE SEQUENCE</scope>
    <source>
        <strain evidence="15">PacBioINE</strain>
    </source>
</reference>
<feature type="transmembrane region" description="Helical" evidence="14">
    <location>
        <begin position="340"/>
        <end position="364"/>
    </location>
</feature>
<dbReference type="PROSITE" id="PS50283">
    <property type="entry name" value="NA_SOLUT_SYMP_3"/>
    <property type="match status" value="1"/>
</dbReference>
<evidence type="ECO:0000256" key="12">
    <source>
        <dbReference type="ARBA" id="ARBA00033708"/>
    </source>
</evidence>
<keyword evidence="7 14" id="KW-1133">Transmembrane helix</keyword>
<keyword evidence="11" id="KW-0739">Sodium transport</keyword>
<evidence type="ECO:0000313" key="16">
    <source>
        <dbReference type="EMBL" id="CEJ08595.1"/>
    </source>
</evidence>
<dbReference type="Proteomes" id="UP001071230">
    <property type="component" value="Unassembled WGS sequence"/>
</dbReference>
<comment type="catalytic activity">
    <reaction evidence="12">
        <text>L-proline(in) + Na(+)(in) = L-proline(out) + Na(+)(out)</text>
        <dbReference type="Rhea" id="RHEA:28967"/>
        <dbReference type="ChEBI" id="CHEBI:29101"/>
        <dbReference type="ChEBI" id="CHEBI:60039"/>
    </reaction>
</comment>
<dbReference type="PROSITE" id="PS00457">
    <property type="entry name" value="NA_SOLUT_SYMP_2"/>
    <property type="match status" value="1"/>
</dbReference>
<dbReference type="Proteomes" id="UP000836597">
    <property type="component" value="Chromosome"/>
</dbReference>
<evidence type="ECO:0000256" key="5">
    <source>
        <dbReference type="ARBA" id="ARBA00022692"/>
    </source>
</evidence>
<dbReference type="InterPro" id="IPR001734">
    <property type="entry name" value="Na/solute_symporter"/>
</dbReference>
<feature type="transmembrane region" description="Helical" evidence="14">
    <location>
        <begin position="188"/>
        <end position="206"/>
    </location>
</feature>
<keyword evidence="6" id="KW-0769">Symport</keyword>
<keyword evidence="5 14" id="KW-0812">Transmembrane</keyword>
<dbReference type="PANTHER" id="PTHR48086">
    <property type="entry name" value="SODIUM/PROLINE SYMPORTER-RELATED"/>
    <property type="match status" value="1"/>
</dbReference>
<feature type="transmembrane region" description="Helical" evidence="14">
    <location>
        <begin position="245"/>
        <end position="263"/>
    </location>
</feature>
<feature type="transmembrane region" description="Helical" evidence="14">
    <location>
        <begin position="283"/>
        <end position="304"/>
    </location>
</feature>